<keyword evidence="3" id="KW-1185">Reference proteome</keyword>
<evidence type="ECO:0000313" key="2">
    <source>
        <dbReference type="EMBL" id="OAE34134.1"/>
    </source>
</evidence>
<dbReference type="AlphaFoldDB" id="A0A176WMN9"/>
<reference evidence="2" key="1">
    <citation type="submission" date="2016-03" db="EMBL/GenBank/DDBJ databases">
        <title>Mechanisms controlling the formation of the plant cell surface in tip-growing cells are functionally conserved among land plants.</title>
        <authorList>
            <person name="Honkanen S."/>
            <person name="Jones V.A."/>
            <person name="Morieri G."/>
            <person name="Champion C."/>
            <person name="Hetherington A.J."/>
            <person name="Kelly S."/>
            <person name="Saint-Marcoux D."/>
            <person name="Proust H."/>
            <person name="Prescott H."/>
            <person name="Dolan L."/>
        </authorList>
    </citation>
    <scope>NUCLEOTIDE SEQUENCE [LARGE SCALE GENOMIC DNA]</scope>
    <source>
        <tissue evidence="2">Whole gametophyte</tissue>
    </source>
</reference>
<accession>A0A176WMN9</accession>
<gene>
    <name evidence="2" type="ORF">AXG93_2891s1600</name>
</gene>
<feature type="region of interest" description="Disordered" evidence="1">
    <location>
        <begin position="160"/>
        <end position="187"/>
    </location>
</feature>
<dbReference type="Proteomes" id="UP000077202">
    <property type="component" value="Unassembled WGS sequence"/>
</dbReference>
<protein>
    <submittedName>
        <fullName evidence="2">Uncharacterized protein</fullName>
    </submittedName>
</protein>
<evidence type="ECO:0000313" key="3">
    <source>
        <dbReference type="Proteomes" id="UP000077202"/>
    </source>
</evidence>
<sequence length="335" mass="36731">MFKKYSVKITRAEEFTFAPFFKNARSGTNGWKIADYKDPMRSGIALDVMHILRPQRTTYVTAWQGAISNGSTQTSVGGPSANKRAVRKATSEEAEGTRARPKKKTSRGVVVIESSDNSVEKTVVAAVATAEDKTNKPTLQVLEGETSLILVEVQTDVVVEPSEERTETASPSFLSSEQTRSVGSEDIPQPKISEELAKELTLNEAILEQIVAEVGGTVEDIADIPEPPPPEEEVRSEVATKILKEGPKALKIDFPDFLHDSVVSLLKYLDKKREKYTVRSKSGSYVELIRNRTKLRSAVAVKRECASATAMAKERATSLTAECAIAKAILEEQED</sequence>
<comment type="caution">
    <text evidence="2">The sequence shown here is derived from an EMBL/GenBank/DDBJ whole genome shotgun (WGS) entry which is preliminary data.</text>
</comment>
<feature type="compositionally biased region" description="Basic and acidic residues" evidence="1">
    <location>
        <begin position="89"/>
        <end position="98"/>
    </location>
</feature>
<organism evidence="2 3">
    <name type="scientific">Marchantia polymorpha subsp. ruderalis</name>
    <dbReference type="NCBI Taxonomy" id="1480154"/>
    <lineage>
        <taxon>Eukaryota</taxon>
        <taxon>Viridiplantae</taxon>
        <taxon>Streptophyta</taxon>
        <taxon>Embryophyta</taxon>
        <taxon>Marchantiophyta</taxon>
        <taxon>Marchantiopsida</taxon>
        <taxon>Marchantiidae</taxon>
        <taxon>Marchantiales</taxon>
        <taxon>Marchantiaceae</taxon>
        <taxon>Marchantia</taxon>
    </lineage>
</organism>
<proteinExistence type="predicted"/>
<dbReference type="EMBL" id="LVLJ01000455">
    <property type="protein sequence ID" value="OAE34134.1"/>
    <property type="molecule type" value="Genomic_DNA"/>
</dbReference>
<name>A0A176WMN9_MARPO</name>
<evidence type="ECO:0000256" key="1">
    <source>
        <dbReference type="SAM" id="MobiDB-lite"/>
    </source>
</evidence>
<feature type="region of interest" description="Disordered" evidence="1">
    <location>
        <begin position="71"/>
        <end position="110"/>
    </location>
</feature>
<feature type="compositionally biased region" description="Polar residues" evidence="1">
    <location>
        <begin position="168"/>
        <end position="182"/>
    </location>
</feature>